<keyword evidence="4 8" id="KW-0418">Kinase</keyword>
<evidence type="ECO:0000256" key="3">
    <source>
        <dbReference type="ARBA" id="ARBA00022741"/>
    </source>
</evidence>
<dbReference type="CDD" id="cd07834">
    <property type="entry name" value="STKc_MAPK"/>
    <property type="match status" value="1"/>
</dbReference>
<sequence>MHKSNTELGTPQVVGNFKIYNVSGAPFEVPEKYTVLKVLGMGAYGIACSCLDTTTDTKVAIKKCRDVFRDVEDGKRVLREIAMMRFFQHENLLSVIDILPPMKGYGDFRDVYVVTPLMDVDLNVVLRSRQVLEENHMQYFIYQVLRGLKYLHSANVAHRDLKPANLVTDITCSLKIIDFGLSRSVNVPFSELTDYVITRWYRPPELLLENTSYTPEVDIWSVGCIFAEFYNRKPIFPGKNTMDQLRMVCTAVGKPPEDMVEHRAAVEKLKDMPNGTMNVSQLCPKMTNPVAIDFLKQLLTLDSRKRPTAAKMLEHPFLAHLHDVNDEPTCPNEFQWPYEAIALDGKGLRKAFWKEICSYNPQLKSLPTD</sequence>
<protein>
    <recommendedName>
        <fullName evidence="8">Mitogen-activated protein kinase</fullName>
        <ecNumber evidence="8">2.7.11.24</ecNumber>
    </recommendedName>
</protein>
<comment type="similarity">
    <text evidence="8">Belongs to the protein kinase superfamily. Ser/Thr protein kinase family. MAP kinase subfamily.</text>
</comment>
<keyword evidence="5 6" id="KW-0067">ATP-binding</keyword>
<dbReference type="PANTHER" id="PTHR24055">
    <property type="entry name" value="MITOGEN-ACTIVATED PROTEIN KINASE"/>
    <property type="match status" value="1"/>
</dbReference>
<keyword evidence="2 8" id="KW-0808">Transferase</keyword>
<dbReference type="Gene3D" id="1.10.510.10">
    <property type="entry name" value="Transferase(Phosphotransferase) domain 1"/>
    <property type="match status" value="1"/>
</dbReference>
<dbReference type="InterPro" id="IPR003527">
    <property type="entry name" value="MAP_kinase_CS"/>
</dbReference>
<evidence type="ECO:0000259" key="9">
    <source>
        <dbReference type="PROSITE" id="PS50011"/>
    </source>
</evidence>
<gene>
    <name evidence="10" type="ORF">BSAL_36595</name>
</gene>
<keyword evidence="3 6" id="KW-0547">Nucleotide-binding</keyword>
<dbReference type="EMBL" id="CYKH01002030">
    <property type="protein sequence ID" value="CUG92301.1"/>
    <property type="molecule type" value="Genomic_DNA"/>
</dbReference>
<dbReference type="InterPro" id="IPR008271">
    <property type="entry name" value="Ser/Thr_kinase_AS"/>
</dbReference>
<dbReference type="SUPFAM" id="SSF56112">
    <property type="entry name" value="Protein kinase-like (PK-like)"/>
    <property type="match status" value="1"/>
</dbReference>
<dbReference type="FunFam" id="3.30.200.20:FF:000378">
    <property type="entry name" value="Mitogen-activated protein kinase"/>
    <property type="match status" value="1"/>
</dbReference>
<evidence type="ECO:0000256" key="8">
    <source>
        <dbReference type="RuleBase" id="RU361165"/>
    </source>
</evidence>
<evidence type="ECO:0000313" key="10">
    <source>
        <dbReference type="EMBL" id="CUG92301.1"/>
    </source>
</evidence>
<feature type="domain" description="Protein kinase" evidence="9">
    <location>
        <begin position="33"/>
        <end position="318"/>
    </location>
</feature>
<dbReference type="Gene3D" id="3.30.200.20">
    <property type="entry name" value="Phosphorylase Kinase, domain 1"/>
    <property type="match status" value="1"/>
</dbReference>
<keyword evidence="11" id="KW-1185">Reference proteome</keyword>
<name>A0A0S4JQ66_BODSA</name>
<evidence type="ECO:0000256" key="2">
    <source>
        <dbReference type="ARBA" id="ARBA00022679"/>
    </source>
</evidence>
<dbReference type="Proteomes" id="UP000051952">
    <property type="component" value="Unassembled WGS sequence"/>
</dbReference>
<dbReference type="InterPro" id="IPR000719">
    <property type="entry name" value="Prot_kinase_dom"/>
</dbReference>
<comment type="catalytic activity">
    <reaction evidence="8">
        <text>L-threonyl-[protein] + ATP = O-phospho-L-threonyl-[protein] + ADP + H(+)</text>
        <dbReference type="Rhea" id="RHEA:46608"/>
        <dbReference type="Rhea" id="RHEA-COMP:11060"/>
        <dbReference type="Rhea" id="RHEA-COMP:11605"/>
        <dbReference type="ChEBI" id="CHEBI:15378"/>
        <dbReference type="ChEBI" id="CHEBI:30013"/>
        <dbReference type="ChEBI" id="CHEBI:30616"/>
        <dbReference type="ChEBI" id="CHEBI:61977"/>
        <dbReference type="ChEBI" id="CHEBI:456216"/>
        <dbReference type="EC" id="2.7.11.24"/>
    </reaction>
</comment>
<dbReference type="OMA" id="IAMMRFF"/>
<reference evidence="11" key="1">
    <citation type="submission" date="2015-09" db="EMBL/GenBank/DDBJ databases">
        <authorList>
            <consortium name="Pathogen Informatics"/>
        </authorList>
    </citation>
    <scope>NUCLEOTIDE SEQUENCE [LARGE SCALE GENOMIC DNA]</scope>
    <source>
        <strain evidence="11">Lake Konstanz</strain>
    </source>
</reference>
<feature type="binding site" evidence="6">
    <location>
        <position position="63"/>
    </location>
    <ligand>
        <name>ATP</name>
        <dbReference type="ChEBI" id="CHEBI:30616"/>
    </ligand>
</feature>
<dbReference type="FunFam" id="1.10.510.10:FF:000040">
    <property type="entry name" value="Mitogen-activated protein kinase"/>
    <property type="match status" value="1"/>
</dbReference>
<evidence type="ECO:0000256" key="7">
    <source>
        <dbReference type="RuleBase" id="RU000304"/>
    </source>
</evidence>
<dbReference type="PROSITE" id="PS01351">
    <property type="entry name" value="MAPK"/>
    <property type="match status" value="1"/>
</dbReference>
<evidence type="ECO:0000256" key="4">
    <source>
        <dbReference type="ARBA" id="ARBA00022777"/>
    </source>
</evidence>
<dbReference type="InterPro" id="IPR017441">
    <property type="entry name" value="Protein_kinase_ATP_BS"/>
</dbReference>
<organism evidence="10 11">
    <name type="scientific">Bodo saltans</name>
    <name type="common">Flagellated protozoan</name>
    <dbReference type="NCBI Taxonomy" id="75058"/>
    <lineage>
        <taxon>Eukaryota</taxon>
        <taxon>Discoba</taxon>
        <taxon>Euglenozoa</taxon>
        <taxon>Kinetoplastea</taxon>
        <taxon>Metakinetoplastina</taxon>
        <taxon>Eubodonida</taxon>
        <taxon>Bodonidae</taxon>
        <taxon>Bodo</taxon>
    </lineage>
</organism>
<dbReference type="Pfam" id="PF00069">
    <property type="entry name" value="Pkinase"/>
    <property type="match status" value="1"/>
</dbReference>
<comment type="cofactor">
    <cofactor evidence="8">
        <name>Mg(2+)</name>
        <dbReference type="ChEBI" id="CHEBI:18420"/>
    </cofactor>
</comment>
<dbReference type="OrthoDB" id="192887at2759"/>
<dbReference type="VEuPathDB" id="TriTrypDB:BSAL_36595"/>
<comment type="activity regulation">
    <text evidence="8">Activated by threonine and tyrosine phosphorylation.</text>
</comment>
<dbReference type="GO" id="GO:0004707">
    <property type="term" value="F:MAP kinase activity"/>
    <property type="evidence" value="ECO:0007669"/>
    <property type="project" value="UniProtKB-EC"/>
</dbReference>
<dbReference type="InterPro" id="IPR050117">
    <property type="entry name" value="MAPK"/>
</dbReference>
<dbReference type="SMART" id="SM00220">
    <property type="entry name" value="S_TKc"/>
    <property type="match status" value="1"/>
</dbReference>
<evidence type="ECO:0000256" key="6">
    <source>
        <dbReference type="PROSITE-ProRule" id="PRU10141"/>
    </source>
</evidence>
<keyword evidence="1 7" id="KW-0723">Serine/threonine-protein kinase</keyword>
<evidence type="ECO:0000256" key="5">
    <source>
        <dbReference type="ARBA" id="ARBA00022840"/>
    </source>
</evidence>
<dbReference type="PROSITE" id="PS00108">
    <property type="entry name" value="PROTEIN_KINASE_ST"/>
    <property type="match status" value="1"/>
</dbReference>
<proteinExistence type="inferred from homology"/>
<dbReference type="PROSITE" id="PS50011">
    <property type="entry name" value="PROTEIN_KINASE_DOM"/>
    <property type="match status" value="1"/>
</dbReference>
<evidence type="ECO:0000256" key="1">
    <source>
        <dbReference type="ARBA" id="ARBA00022527"/>
    </source>
</evidence>
<dbReference type="GO" id="GO:0005524">
    <property type="term" value="F:ATP binding"/>
    <property type="evidence" value="ECO:0007669"/>
    <property type="project" value="UniProtKB-UniRule"/>
</dbReference>
<dbReference type="PROSITE" id="PS00107">
    <property type="entry name" value="PROTEIN_KINASE_ATP"/>
    <property type="match status" value="1"/>
</dbReference>
<accession>A0A0S4JQ66</accession>
<evidence type="ECO:0000313" key="11">
    <source>
        <dbReference type="Proteomes" id="UP000051952"/>
    </source>
</evidence>
<dbReference type="EC" id="2.7.11.24" evidence="8"/>
<keyword evidence="8" id="KW-0460">Magnesium</keyword>
<dbReference type="InterPro" id="IPR011009">
    <property type="entry name" value="Kinase-like_dom_sf"/>
</dbReference>
<dbReference type="AlphaFoldDB" id="A0A0S4JQ66"/>